<keyword evidence="2 12" id="KW-0732">Signal</keyword>
<dbReference type="GO" id="GO:0071555">
    <property type="term" value="P:cell wall organization"/>
    <property type="evidence" value="ECO:0007669"/>
    <property type="project" value="UniProtKB-KW"/>
</dbReference>
<feature type="active site" evidence="7">
    <location>
        <position position="183"/>
    </location>
</feature>
<feature type="domain" description="Peptidase S11 D-alanyl-D-alanine carboxypeptidase A N-terminal" evidence="13">
    <location>
        <begin position="95"/>
        <end position="317"/>
    </location>
</feature>
<keyword evidence="5" id="KW-0573">Peptidoglycan synthesis</keyword>
<dbReference type="AlphaFoldDB" id="A0A543J299"/>
<comment type="similarity">
    <text evidence="1 9">Belongs to the peptidase S11 family.</text>
</comment>
<feature type="binding site" evidence="8">
    <location>
        <position position="288"/>
    </location>
    <ligand>
        <name>substrate</name>
    </ligand>
</feature>
<evidence type="ECO:0000256" key="8">
    <source>
        <dbReference type="PIRSR" id="PIRSR618044-2"/>
    </source>
</evidence>
<evidence type="ECO:0000256" key="6">
    <source>
        <dbReference type="ARBA" id="ARBA00023316"/>
    </source>
</evidence>
<evidence type="ECO:0000256" key="10">
    <source>
        <dbReference type="SAM" id="MobiDB-lite"/>
    </source>
</evidence>
<feature type="compositionally biased region" description="Pro residues" evidence="10">
    <location>
        <begin position="349"/>
        <end position="359"/>
    </location>
</feature>
<accession>A0A543J299</accession>
<feature type="active site" description="Proton acceptor" evidence="7">
    <location>
        <position position="130"/>
    </location>
</feature>
<dbReference type="PANTHER" id="PTHR21581:SF33">
    <property type="entry name" value="D-ALANYL-D-ALANINE CARBOXYPEPTIDASE DACB"/>
    <property type="match status" value="1"/>
</dbReference>
<dbReference type="GO" id="GO:0009252">
    <property type="term" value="P:peptidoglycan biosynthetic process"/>
    <property type="evidence" value="ECO:0007669"/>
    <property type="project" value="UniProtKB-KW"/>
</dbReference>
<protein>
    <submittedName>
        <fullName evidence="14">D-alanyl-D-alanine carboxypeptidase (Penicillin-binding protein 5/6)</fullName>
    </submittedName>
</protein>
<comment type="caution">
    <text evidence="14">The sequence shown here is derived from an EMBL/GenBank/DDBJ whole genome shotgun (WGS) entry which is preliminary data.</text>
</comment>
<dbReference type="Proteomes" id="UP000319213">
    <property type="component" value="Unassembled WGS sequence"/>
</dbReference>
<evidence type="ECO:0000256" key="1">
    <source>
        <dbReference type="ARBA" id="ARBA00007164"/>
    </source>
</evidence>
<organism evidence="14 15">
    <name type="scientific">Thermopolyspora flexuosa</name>
    <dbReference type="NCBI Taxonomy" id="103836"/>
    <lineage>
        <taxon>Bacteria</taxon>
        <taxon>Bacillati</taxon>
        <taxon>Actinomycetota</taxon>
        <taxon>Actinomycetes</taxon>
        <taxon>Streptosporangiales</taxon>
        <taxon>Streptosporangiaceae</taxon>
        <taxon>Thermopolyspora</taxon>
    </lineage>
</organism>
<dbReference type="Gene3D" id="3.40.710.10">
    <property type="entry name" value="DD-peptidase/beta-lactamase superfamily"/>
    <property type="match status" value="1"/>
</dbReference>
<dbReference type="InterPro" id="IPR018044">
    <property type="entry name" value="Peptidase_S11"/>
</dbReference>
<keyword evidence="15" id="KW-1185">Reference proteome</keyword>
<feature type="signal peptide" evidence="12">
    <location>
        <begin position="1"/>
        <end position="29"/>
    </location>
</feature>
<keyword evidence="14" id="KW-0645">Protease</keyword>
<name>A0A543J299_9ACTN</name>
<feature type="chain" id="PRO_5022077560" evidence="12">
    <location>
        <begin position="30"/>
        <end position="436"/>
    </location>
</feature>
<feature type="compositionally biased region" description="Low complexity" evidence="10">
    <location>
        <begin position="363"/>
        <end position="392"/>
    </location>
</feature>
<dbReference type="GO" id="GO:0009002">
    <property type="term" value="F:serine-type D-Ala-D-Ala carboxypeptidase activity"/>
    <property type="evidence" value="ECO:0007669"/>
    <property type="project" value="InterPro"/>
</dbReference>
<feature type="region of interest" description="Disordered" evidence="10">
    <location>
        <begin position="347"/>
        <end position="392"/>
    </location>
</feature>
<keyword evidence="6" id="KW-0961">Cell wall biogenesis/degradation</keyword>
<dbReference type="Pfam" id="PF00768">
    <property type="entry name" value="Peptidase_S11"/>
    <property type="match status" value="1"/>
</dbReference>
<dbReference type="GO" id="GO:0008360">
    <property type="term" value="P:regulation of cell shape"/>
    <property type="evidence" value="ECO:0007669"/>
    <property type="project" value="UniProtKB-KW"/>
</dbReference>
<dbReference type="EMBL" id="VFPQ01000001">
    <property type="protein sequence ID" value="TQM76941.1"/>
    <property type="molecule type" value="Genomic_DNA"/>
</dbReference>
<dbReference type="InterPro" id="IPR012338">
    <property type="entry name" value="Beta-lactam/transpept-like"/>
</dbReference>
<reference evidence="14 15" key="1">
    <citation type="submission" date="2019-06" db="EMBL/GenBank/DDBJ databases">
        <title>Sequencing the genomes of 1000 actinobacteria strains.</title>
        <authorList>
            <person name="Klenk H.-P."/>
        </authorList>
    </citation>
    <scope>NUCLEOTIDE SEQUENCE [LARGE SCALE GENOMIC DNA]</scope>
    <source>
        <strain evidence="14 15">DSM 43186</strain>
    </source>
</reference>
<evidence type="ECO:0000256" key="5">
    <source>
        <dbReference type="ARBA" id="ARBA00022984"/>
    </source>
</evidence>
<keyword evidence="4" id="KW-0133">Cell shape</keyword>
<proteinExistence type="inferred from homology"/>
<evidence type="ECO:0000256" key="3">
    <source>
        <dbReference type="ARBA" id="ARBA00022801"/>
    </source>
</evidence>
<keyword evidence="11" id="KW-0472">Membrane</keyword>
<evidence type="ECO:0000313" key="14">
    <source>
        <dbReference type="EMBL" id="TQM76941.1"/>
    </source>
</evidence>
<evidence type="ECO:0000259" key="13">
    <source>
        <dbReference type="Pfam" id="PF00768"/>
    </source>
</evidence>
<evidence type="ECO:0000256" key="2">
    <source>
        <dbReference type="ARBA" id="ARBA00022729"/>
    </source>
</evidence>
<dbReference type="InterPro" id="IPR001967">
    <property type="entry name" value="Peptidase_S11_N"/>
</dbReference>
<gene>
    <name evidence="14" type="ORF">FHX40_3693</name>
</gene>
<evidence type="ECO:0000313" key="15">
    <source>
        <dbReference type="Proteomes" id="UP000319213"/>
    </source>
</evidence>
<sequence length="436" mass="45371">MRRLWGCWGVRPVSVVVACVLLPAAPAYALQAPTGAPDSGRMVRAGVTVQPTAQGDRLPNGPAARRSGTAEPRPVVGGERLASRGLVLPRGVKPPPKTKAAAFVVADADTGEVLAAKDPHGRYRPASTLKILTAVTLLRAGIDKNMKVKPSVTAVNQEGSAVGLKPQRIYTVDDLMLALMMVSGNDAAMALAEANGGLAATLRAMNAEARRLQAYDTVAKTPSGLDKPGQLTSAYDLALISRAGLAYPDFRRYVGTRLADFPAPRGKTYQIANHNRLLGRYKGMIGVKNGWTSKAQASFVGAARRDGHTIIVAIMRHKGYFWDEVAALLDWGFAVRGKAEPVGHLVDPLPEPALSPSPDGPKAAAPAATPSASATAAANPDGGTGDAPGAAASAESATSGVVPYTVGAALLAALLWIVTGLVRGATRSRGRRARRR</sequence>
<evidence type="ECO:0000256" key="4">
    <source>
        <dbReference type="ARBA" id="ARBA00022960"/>
    </source>
</evidence>
<evidence type="ECO:0000256" key="12">
    <source>
        <dbReference type="SAM" id="SignalP"/>
    </source>
</evidence>
<feature type="active site" description="Acyl-ester intermediate" evidence="7">
    <location>
        <position position="127"/>
    </location>
</feature>
<dbReference type="GO" id="GO:0006508">
    <property type="term" value="P:proteolysis"/>
    <property type="evidence" value="ECO:0007669"/>
    <property type="project" value="InterPro"/>
</dbReference>
<dbReference type="PRINTS" id="PR00725">
    <property type="entry name" value="DADACBPTASE1"/>
</dbReference>
<dbReference type="SUPFAM" id="SSF56601">
    <property type="entry name" value="beta-lactamase/transpeptidase-like"/>
    <property type="match status" value="1"/>
</dbReference>
<dbReference type="RefSeq" id="WP_229789049.1">
    <property type="nucleotide sequence ID" value="NZ_BMPV01000005.1"/>
</dbReference>
<keyword evidence="11" id="KW-0812">Transmembrane</keyword>
<keyword evidence="14" id="KW-0121">Carboxypeptidase</keyword>
<evidence type="ECO:0000256" key="7">
    <source>
        <dbReference type="PIRSR" id="PIRSR618044-1"/>
    </source>
</evidence>
<feature type="transmembrane region" description="Helical" evidence="11">
    <location>
        <begin position="401"/>
        <end position="426"/>
    </location>
</feature>
<keyword evidence="11" id="KW-1133">Transmembrane helix</keyword>
<evidence type="ECO:0000256" key="9">
    <source>
        <dbReference type="RuleBase" id="RU004016"/>
    </source>
</evidence>
<feature type="region of interest" description="Disordered" evidence="10">
    <location>
        <begin position="49"/>
        <end position="76"/>
    </location>
</feature>
<keyword evidence="3" id="KW-0378">Hydrolase</keyword>
<evidence type="ECO:0000256" key="11">
    <source>
        <dbReference type="SAM" id="Phobius"/>
    </source>
</evidence>
<dbReference type="PANTHER" id="PTHR21581">
    <property type="entry name" value="D-ALANYL-D-ALANINE CARBOXYPEPTIDASE"/>
    <property type="match status" value="1"/>
</dbReference>